<accession>K0YYM9</accession>
<evidence type="ECO:0000256" key="2">
    <source>
        <dbReference type="ARBA" id="ARBA00023125"/>
    </source>
</evidence>
<gene>
    <name evidence="3" type="ORF">HMPREF9451_00363</name>
</gene>
<dbReference type="GO" id="GO:0003677">
    <property type="term" value="F:DNA binding"/>
    <property type="evidence" value="ECO:0007669"/>
    <property type="project" value="UniProtKB-KW"/>
</dbReference>
<evidence type="ECO:0000313" key="4">
    <source>
        <dbReference type="Proteomes" id="UP000006069"/>
    </source>
</evidence>
<dbReference type="AlphaFoldDB" id="K0YYM9"/>
<dbReference type="Proteomes" id="UP000006069">
    <property type="component" value="Unassembled WGS sequence"/>
</dbReference>
<dbReference type="eggNOG" id="COG0732">
    <property type="taxonomic scope" value="Bacteria"/>
</dbReference>
<protein>
    <recommendedName>
        <fullName evidence="5">Type I restriction modification DNA specificity domain-containing protein</fullName>
    </recommendedName>
</protein>
<dbReference type="EMBL" id="ADMD01000001">
    <property type="protein sequence ID" value="EJZ84759.1"/>
    <property type="molecule type" value="Genomic_DNA"/>
</dbReference>
<dbReference type="PANTHER" id="PTHR30408:SF12">
    <property type="entry name" value="TYPE I RESTRICTION ENZYME MJAVIII SPECIFICITY SUBUNIT"/>
    <property type="match status" value="1"/>
</dbReference>
<dbReference type="Gene3D" id="3.90.220.20">
    <property type="entry name" value="DNA methylase specificity domains"/>
    <property type="match status" value="1"/>
</dbReference>
<evidence type="ECO:0008006" key="5">
    <source>
        <dbReference type="Google" id="ProtNLM"/>
    </source>
</evidence>
<dbReference type="InterPro" id="IPR044946">
    <property type="entry name" value="Restrct_endonuc_typeI_TRD_sf"/>
</dbReference>
<dbReference type="SUPFAM" id="SSF116734">
    <property type="entry name" value="DNA methylase specificity domain"/>
    <property type="match status" value="1"/>
</dbReference>
<keyword evidence="2" id="KW-0238">DNA-binding</keyword>
<sequence>MLFVCMSLKRNVAYTNNLVCTQGAVCSTIATVVGHRCNRERCVVSKRTVLVTLIVDDVQFRELTLFPRCSSETKMPTWEQRKLGNLTHRVTRKNDKNQSNLPLTISAQYGLIDQRIFFNNQVASRDMSGYYLLERGEFAYNKSTSSDNPWGAVKRLTKYEKGCLSTLYICFAIDEADPDFLVAYYETNRWHRSVQMIAAEGARNHGLLNIAPDDFFETELTMPASITEQAKIGRYFIALDSLITLHQREPWLTDMG</sequence>
<name>K0YYM9_9ACTN</name>
<keyword evidence="4" id="KW-1185">Reference proteome</keyword>
<keyword evidence="1" id="KW-0680">Restriction system</keyword>
<evidence type="ECO:0000313" key="3">
    <source>
        <dbReference type="EMBL" id="EJZ84759.1"/>
    </source>
</evidence>
<dbReference type="HOGENOM" id="CLU_1085432_0_0_11"/>
<comment type="caution">
    <text evidence="3">The sequence shown here is derived from an EMBL/GenBank/DDBJ whole genome shotgun (WGS) entry which is preliminary data.</text>
</comment>
<evidence type="ECO:0000256" key="1">
    <source>
        <dbReference type="ARBA" id="ARBA00022747"/>
    </source>
</evidence>
<reference evidence="3 4" key="1">
    <citation type="submission" date="2012-08" db="EMBL/GenBank/DDBJ databases">
        <title>The Genome Sequence of Slackia piriformis YIT 12062.</title>
        <authorList>
            <consortium name="The Broad Institute Genome Sequencing Platform"/>
            <person name="Earl A."/>
            <person name="Ward D."/>
            <person name="Feldgarden M."/>
            <person name="Gevers D."/>
            <person name="Morotomi M."/>
            <person name="Walker B."/>
            <person name="Young S.K."/>
            <person name="Zeng Q."/>
            <person name="Gargeya S."/>
            <person name="Fitzgerald M."/>
            <person name="Haas B."/>
            <person name="Abouelleil A."/>
            <person name="Alvarado L."/>
            <person name="Arachchi H.M."/>
            <person name="Berlin A.M."/>
            <person name="Chapman S.B."/>
            <person name="Goldberg J."/>
            <person name="Griggs A."/>
            <person name="Gujja S."/>
            <person name="Hansen M."/>
            <person name="Howarth C."/>
            <person name="Imamovic A."/>
            <person name="Larimer J."/>
            <person name="McCowen C."/>
            <person name="Montmayeur A."/>
            <person name="Murphy C."/>
            <person name="Neiman D."/>
            <person name="Pearson M."/>
            <person name="Priest M."/>
            <person name="Roberts A."/>
            <person name="Saif S."/>
            <person name="Shea T."/>
            <person name="Sisk P."/>
            <person name="Sykes S."/>
            <person name="Wortman J."/>
            <person name="Nusbaum C."/>
            <person name="Birren B."/>
        </authorList>
    </citation>
    <scope>NUCLEOTIDE SEQUENCE [LARGE SCALE GENOMIC DNA]</scope>
    <source>
        <strain evidence="3 4">YIT 12062</strain>
    </source>
</reference>
<dbReference type="InParanoid" id="K0YYM9"/>
<dbReference type="PANTHER" id="PTHR30408">
    <property type="entry name" value="TYPE-1 RESTRICTION ENZYME ECOKI SPECIFICITY PROTEIN"/>
    <property type="match status" value="1"/>
</dbReference>
<proteinExistence type="predicted"/>
<dbReference type="GO" id="GO:0009307">
    <property type="term" value="P:DNA restriction-modification system"/>
    <property type="evidence" value="ECO:0007669"/>
    <property type="project" value="UniProtKB-KW"/>
</dbReference>
<organism evidence="3 4">
    <name type="scientific">Slackia piriformis YIT 12062</name>
    <dbReference type="NCBI Taxonomy" id="742818"/>
    <lineage>
        <taxon>Bacteria</taxon>
        <taxon>Bacillati</taxon>
        <taxon>Actinomycetota</taxon>
        <taxon>Coriobacteriia</taxon>
        <taxon>Eggerthellales</taxon>
        <taxon>Eggerthellaceae</taxon>
        <taxon>Slackia</taxon>
    </lineage>
</organism>
<dbReference type="InterPro" id="IPR052021">
    <property type="entry name" value="Type-I_RS_S_subunit"/>
</dbReference>